<organism evidence="2 3">
    <name type="scientific">Globodera rostochiensis</name>
    <name type="common">Golden nematode worm</name>
    <name type="synonym">Heterodera rostochiensis</name>
    <dbReference type="NCBI Taxonomy" id="31243"/>
    <lineage>
        <taxon>Eukaryota</taxon>
        <taxon>Metazoa</taxon>
        <taxon>Ecdysozoa</taxon>
        <taxon>Nematoda</taxon>
        <taxon>Chromadorea</taxon>
        <taxon>Rhabditida</taxon>
        <taxon>Tylenchina</taxon>
        <taxon>Tylenchomorpha</taxon>
        <taxon>Tylenchoidea</taxon>
        <taxon>Heteroderidae</taxon>
        <taxon>Heteroderinae</taxon>
        <taxon>Globodera</taxon>
    </lineage>
</organism>
<dbReference type="PANTHER" id="PTHR20858:SF17">
    <property type="entry name" value="HYDROXYMETHYLPYRIMIDINE_PHOSPHOMETHYLPYRIMIDINE KINASE THI20-RELATED"/>
    <property type="match status" value="1"/>
</dbReference>
<dbReference type="GO" id="GO:0009228">
    <property type="term" value="P:thiamine biosynthetic process"/>
    <property type="evidence" value="ECO:0007669"/>
    <property type="project" value="InterPro"/>
</dbReference>
<proteinExistence type="predicted"/>
<evidence type="ECO:0000313" key="3">
    <source>
        <dbReference type="WBParaSite" id="Gr19_v10_g13710.t1"/>
    </source>
</evidence>
<accession>A0A914H499</accession>
<name>A0A914H499_GLORO</name>
<sequence>MSARRPIVLSIAGSDPSGGAGIQTDLKTFVALDSDGMAAITMLTAQSPQAGVRAVHVPPSDFLSEQLNALFEDRDNCAVDAIKIGALGNVANVRAVSEALCRWKPTKNIVLDPVIVATAGGHTLLETEAMKALLDELVPICAVWTPNLPEAAMFLGTQQAKDVTEMQRQCCELAKLGAKAVLLKGGHLSNSDACTDILLEADGAERFFGTKRLKVSAKNAHGTGCRLSSAIAVYLARGHGLGEAIQYAKRYVEQQISAN</sequence>
<protein>
    <submittedName>
        <fullName evidence="3">Pyridoxamine kinase/Phosphomethylpyrimidine kinase domain-containing protein</fullName>
    </submittedName>
</protein>
<feature type="domain" description="Pyridoxamine kinase/Phosphomethylpyrimidine kinase" evidence="1">
    <location>
        <begin position="15"/>
        <end position="257"/>
    </location>
</feature>
<dbReference type="Gene3D" id="3.40.1190.20">
    <property type="match status" value="1"/>
</dbReference>
<dbReference type="SUPFAM" id="SSF53613">
    <property type="entry name" value="Ribokinase-like"/>
    <property type="match status" value="1"/>
</dbReference>
<dbReference type="PANTHER" id="PTHR20858">
    <property type="entry name" value="PHOSPHOMETHYLPYRIMIDINE KINASE"/>
    <property type="match status" value="1"/>
</dbReference>
<evidence type="ECO:0000259" key="1">
    <source>
        <dbReference type="Pfam" id="PF08543"/>
    </source>
</evidence>
<dbReference type="CDD" id="cd01169">
    <property type="entry name" value="HMPP_kinase"/>
    <property type="match status" value="1"/>
</dbReference>
<dbReference type="Proteomes" id="UP000887572">
    <property type="component" value="Unplaced"/>
</dbReference>
<dbReference type="GO" id="GO:0008902">
    <property type="term" value="F:hydroxymethylpyrimidine kinase activity"/>
    <property type="evidence" value="ECO:0007669"/>
    <property type="project" value="TreeGrafter"/>
</dbReference>
<dbReference type="GO" id="GO:0005829">
    <property type="term" value="C:cytosol"/>
    <property type="evidence" value="ECO:0007669"/>
    <property type="project" value="TreeGrafter"/>
</dbReference>
<dbReference type="InterPro" id="IPR004399">
    <property type="entry name" value="HMP/HMP-P_kinase_dom"/>
</dbReference>
<dbReference type="InterPro" id="IPR013749">
    <property type="entry name" value="PM/HMP-P_kinase-1"/>
</dbReference>
<dbReference type="WBParaSite" id="Gr19_v10_g13710.t1">
    <property type="protein sequence ID" value="Gr19_v10_g13710.t1"/>
    <property type="gene ID" value="Gr19_v10_g13710"/>
</dbReference>
<dbReference type="NCBIfam" id="TIGR00097">
    <property type="entry name" value="HMP-P_kinase"/>
    <property type="match status" value="1"/>
</dbReference>
<dbReference type="AlphaFoldDB" id="A0A914H499"/>
<dbReference type="InterPro" id="IPR029056">
    <property type="entry name" value="Ribokinase-like"/>
</dbReference>
<evidence type="ECO:0000313" key="2">
    <source>
        <dbReference type="Proteomes" id="UP000887572"/>
    </source>
</evidence>
<reference evidence="3" key="1">
    <citation type="submission" date="2022-11" db="UniProtKB">
        <authorList>
            <consortium name="WormBaseParasite"/>
        </authorList>
    </citation>
    <scope>IDENTIFICATION</scope>
</reference>
<keyword evidence="2" id="KW-1185">Reference proteome</keyword>
<dbReference type="Pfam" id="PF08543">
    <property type="entry name" value="Phos_pyr_kin"/>
    <property type="match status" value="1"/>
</dbReference>
<dbReference type="GO" id="GO:0008972">
    <property type="term" value="F:phosphomethylpyrimidine kinase activity"/>
    <property type="evidence" value="ECO:0007669"/>
    <property type="project" value="InterPro"/>
</dbReference>